<dbReference type="InterPro" id="IPR014031">
    <property type="entry name" value="Ketoacyl_synth_C"/>
</dbReference>
<protein>
    <recommendedName>
        <fullName evidence="14">Polyketide synthase</fullName>
    </recommendedName>
</protein>
<feature type="domain" description="PKS/mFAS DH" evidence="11">
    <location>
        <begin position="933"/>
        <end position="1222"/>
    </location>
</feature>
<dbReference type="InterPro" id="IPR016039">
    <property type="entry name" value="Thiolase-like"/>
</dbReference>
<dbReference type="Gene3D" id="1.10.1200.10">
    <property type="entry name" value="ACP-like"/>
    <property type="match status" value="1"/>
</dbReference>
<dbReference type="Pfam" id="PF00109">
    <property type="entry name" value="ketoacyl-synt"/>
    <property type="match status" value="1"/>
</dbReference>
<dbReference type="SUPFAM" id="SSF47336">
    <property type="entry name" value="ACP-like"/>
    <property type="match status" value="1"/>
</dbReference>
<evidence type="ECO:0000256" key="3">
    <source>
        <dbReference type="ARBA" id="ARBA00022679"/>
    </source>
</evidence>
<evidence type="ECO:0000313" key="12">
    <source>
        <dbReference type="EMBL" id="CAG8974567.1"/>
    </source>
</evidence>
<dbReference type="InterPro" id="IPR036291">
    <property type="entry name" value="NAD(P)-bd_dom_sf"/>
</dbReference>
<dbReference type="InterPro" id="IPR049552">
    <property type="entry name" value="PKS_DH_N"/>
</dbReference>
<dbReference type="InterPro" id="IPR036736">
    <property type="entry name" value="ACP-like_sf"/>
</dbReference>
<feature type="domain" description="Ketosynthase family 3 (KS3)" evidence="10">
    <location>
        <begin position="27"/>
        <end position="448"/>
    </location>
</feature>
<dbReference type="Gene3D" id="3.90.180.10">
    <property type="entry name" value="Medium-chain alcohol dehydrogenases, catalytic domain"/>
    <property type="match status" value="1"/>
</dbReference>
<dbReference type="PROSITE" id="PS50075">
    <property type="entry name" value="CARRIER"/>
    <property type="match status" value="1"/>
</dbReference>
<dbReference type="GO" id="GO:0004312">
    <property type="term" value="F:fatty acid synthase activity"/>
    <property type="evidence" value="ECO:0007669"/>
    <property type="project" value="TreeGrafter"/>
</dbReference>
<dbReference type="InterPro" id="IPR016035">
    <property type="entry name" value="Acyl_Trfase/lysoPLipase"/>
</dbReference>
<dbReference type="InterPro" id="IPR013968">
    <property type="entry name" value="PKS_KR"/>
</dbReference>
<dbReference type="InterPro" id="IPR013217">
    <property type="entry name" value="Methyltransf_12"/>
</dbReference>
<dbReference type="InterPro" id="IPR009081">
    <property type="entry name" value="PP-bd_ACP"/>
</dbReference>
<gene>
    <name evidence="12" type="ORF">HYALB_00004363</name>
</gene>
<name>A0A9N9Q4L5_9HELO</name>
<dbReference type="GO" id="GO:0031177">
    <property type="term" value="F:phosphopantetheine binding"/>
    <property type="evidence" value="ECO:0007669"/>
    <property type="project" value="InterPro"/>
</dbReference>
<keyword evidence="5" id="KW-0560">Oxidoreductase</keyword>
<dbReference type="SUPFAM" id="SSF53335">
    <property type="entry name" value="S-adenosyl-L-methionine-dependent methyltransferases"/>
    <property type="match status" value="1"/>
</dbReference>
<dbReference type="InterPro" id="IPR014030">
    <property type="entry name" value="Ketoacyl_synth_N"/>
</dbReference>
<dbReference type="SMART" id="SM00826">
    <property type="entry name" value="PKS_DH"/>
    <property type="match status" value="1"/>
</dbReference>
<dbReference type="Pfam" id="PF14765">
    <property type="entry name" value="PS-DH"/>
    <property type="match status" value="1"/>
</dbReference>
<dbReference type="GO" id="GO:0044550">
    <property type="term" value="P:secondary metabolite biosynthetic process"/>
    <property type="evidence" value="ECO:0007669"/>
    <property type="project" value="TreeGrafter"/>
</dbReference>
<dbReference type="EMBL" id="CAJVRM010000109">
    <property type="protein sequence ID" value="CAG8974567.1"/>
    <property type="molecule type" value="Genomic_DNA"/>
</dbReference>
<keyword evidence="7" id="KW-0012">Acyltransferase</keyword>
<dbReference type="Pfam" id="PF13602">
    <property type="entry name" value="ADH_zinc_N_2"/>
    <property type="match status" value="1"/>
</dbReference>
<keyword evidence="1" id="KW-0596">Phosphopantetheine</keyword>
<dbReference type="Gene3D" id="3.40.50.720">
    <property type="entry name" value="NAD(P)-binding Rossmann-like Domain"/>
    <property type="match status" value="1"/>
</dbReference>
<dbReference type="SUPFAM" id="SSF55048">
    <property type="entry name" value="Probable ACP-binding domain of malonyl-CoA ACP transacylase"/>
    <property type="match status" value="1"/>
</dbReference>
<dbReference type="SUPFAM" id="SSF52151">
    <property type="entry name" value="FabD/lysophospholipase-like"/>
    <property type="match status" value="1"/>
</dbReference>
<dbReference type="OrthoDB" id="329835at2759"/>
<dbReference type="SMART" id="SM00829">
    <property type="entry name" value="PKS_ER"/>
    <property type="match status" value="1"/>
</dbReference>
<dbReference type="Pfam" id="PF23114">
    <property type="entry name" value="NAD-bd_HRPKS_sdrA"/>
    <property type="match status" value="1"/>
</dbReference>
<dbReference type="InterPro" id="IPR020806">
    <property type="entry name" value="PKS_PP-bd"/>
</dbReference>
<dbReference type="InterPro" id="IPR016036">
    <property type="entry name" value="Malonyl_transacylase_ACP-bd"/>
</dbReference>
<dbReference type="SUPFAM" id="SSF50129">
    <property type="entry name" value="GroES-like"/>
    <property type="match status" value="1"/>
</dbReference>
<dbReference type="SUPFAM" id="SSF51735">
    <property type="entry name" value="NAD(P)-binding Rossmann-fold domains"/>
    <property type="match status" value="2"/>
</dbReference>
<dbReference type="SUPFAM" id="SSF53901">
    <property type="entry name" value="Thiolase-like"/>
    <property type="match status" value="1"/>
</dbReference>
<dbReference type="InterPro" id="IPR032821">
    <property type="entry name" value="PKS_assoc"/>
</dbReference>
<dbReference type="CDD" id="cd05274">
    <property type="entry name" value="KR_FAS_SDR_x"/>
    <property type="match status" value="1"/>
</dbReference>
<dbReference type="PROSITE" id="PS52004">
    <property type="entry name" value="KS3_2"/>
    <property type="match status" value="1"/>
</dbReference>
<dbReference type="CDD" id="cd00833">
    <property type="entry name" value="PKS"/>
    <property type="match status" value="1"/>
</dbReference>
<feature type="region of interest" description="N-terminal hotdog fold" evidence="8">
    <location>
        <begin position="933"/>
        <end position="1062"/>
    </location>
</feature>
<evidence type="ECO:0000256" key="5">
    <source>
        <dbReference type="ARBA" id="ARBA00023002"/>
    </source>
</evidence>
<dbReference type="SMART" id="SM00822">
    <property type="entry name" value="PKS_KR"/>
    <property type="match status" value="1"/>
</dbReference>
<dbReference type="SMART" id="SM00823">
    <property type="entry name" value="PKS_PP"/>
    <property type="match status" value="1"/>
</dbReference>
<dbReference type="InterPro" id="IPR042104">
    <property type="entry name" value="PKS_dehydratase_sf"/>
</dbReference>
<dbReference type="InterPro" id="IPR014043">
    <property type="entry name" value="Acyl_transferase_dom"/>
</dbReference>
<evidence type="ECO:0008006" key="14">
    <source>
        <dbReference type="Google" id="ProtNLM"/>
    </source>
</evidence>
<dbReference type="Pfam" id="PF02801">
    <property type="entry name" value="Ketoacyl-synt_C"/>
    <property type="match status" value="1"/>
</dbReference>
<feature type="domain" description="Carrier" evidence="9">
    <location>
        <begin position="2437"/>
        <end position="2515"/>
    </location>
</feature>
<dbReference type="InterPro" id="IPR011032">
    <property type="entry name" value="GroES-like_sf"/>
</dbReference>
<dbReference type="SMART" id="SM00827">
    <property type="entry name" value="PKS_AT"/>
    <property type="match status" value="1"/>
</dbReference>
<evidence type="ECO:0000256" key="4">
    <source>
        <dbReference type="ARBA" id="ARBA00022857"/>
    </source>
</evidence>
<dbReference type="Pfam" id="PF08242">
    <property type="entry name" value="Methyltransf_12"/>
    <property type="match status" value="1"/>
</dbReference>
<comment type="caution">
    <text evidence="12">The sequence shown here is derived from an EMBL/GenBank/DDBJ whole genome shotgun (WGS) entry which is preliminary data.</text>
</comment>
<dbReference type="CDD" id="cd05195">
    <property type="entry name" value="enoyl_red"/>
    <property type="match status" value="1"/>
</dbReference>
<dbReference type="InterPro" id="IPR013154">
    <property type="entry name" value="ADH-like_N"/>
</dbReference>
<reference evidence="12" key="1">
    <citation type="submission" date="2021-07" db="EMBL/GenBank/DDBJ databases">
        <authorList>
            <person name="Durling M."/>
        </authorList>
    </citation>
    <scope>NUCLEOTIDE SEQUENCE</scope>
</reference>
<dbReference type="InterPro" id="IPR029063">
    <property type="entry name" value="SAM-dependent_MTases_sf"/>
</dbReference>
<dbReference type="Gene3D" id="3.40.366.10">
    <property type="entry name" value="Malonyl-Coenzyme A Acyl Carrier Protein, domain 2"/>
    <property type="match status" value="1"/>
</dbReference>
<dbReference type="Gene3D" id="3.40.50.150">
    <property type="entry name" value="Vaccinia Virus protein VP39"/>
    <property type="match status" value="1"/>
</dbReference>
<feature type="region of interest" description="C-terminal hotdog fold" evidence="8">
    <location>
        <begin position="1075"/>
        <end position="1222"/>
    </location>
</feature>
<dbReference type="InterPro" id="IPR020807">
    <property type="entry name" value="PKS_DH"/>
</dbReference>
<proteinExistence type="predicted"/>
<dbReference type="Gene3D" id="3.40.47.10">
    <property type="match status" value="1"/>
</dbReference>
<evidence type="ECO:0000259" key="10">
    <source>
        <dbReference type="PROSITE" id="PS52004"/>
    </source>
</evidence>
<dbReference type="Pfam" id="PF00550">
    <property type="entry name" value="PP-binding"/>
    <property type="match status" value="1"/>
</dbReference>
<dbReference type="InterPro" id="IPR056501">
    <property type="entry name" value="NAD-bd_HRPKS_sdrA"/>
</dbReference>
<dbReference type="Pfam" id="PF00698">
    <property type="entry name" value="Acyl_transf_1"/>
    <property type="match status" value="1"/>
</dbReference>
<dbReference type="InterPro" id="IPR049551">
    <property type="entry name" value="PKS_DH_C"/>
</dbReference>
<dbReference type="Gene3D" id="3.10.129.110">
    <property type="entry name" value="Polyketide synthase dehydratase"/>
    <property type="match status" value="1"/>
</dbReference>
<dbReference type="GO" id="GO:1901336">
    <property type="term" value="P:lactone biosynthetic process"/>
    <property type="evidence" value="ECO:0007669"/>
    <property type="project" value="UniProtKB-ARBA"/>
</dbReference>
<dbReference type="Pfam" id="PF08659">
    <property type="entry name" value="KR"/>
    <property type="match status" value="1"/>
</dbReference>
<accession>A0A9N9Q4L5</accession>
<evidence type="ECO:0000256" key="2">
    <source>
        <dbReference type="ARBA" id="ARBA00022553"/>
    </source>
</evidence>
<sequence length="2521" mass="274732">MESLTESTNGANKNFPTTNGVVGESKFTPIAICGMACRLPGKIHCPQDLWEFLMAKGDARTLVPDTRYKISSYYSPTKKPGAAVSQYGYFLDESVDLGALDTSFFSMAQGDVERLDPQQRILLEVSRECIIDAGDIREKGNNVGVYVGSFGNDWYDVTQRETQRYGSYQVATTHDYALSNRISYEMNLRGPSMTIRTACSSSLVCLNEACNSIAKGECTSAIVGSTNIIMAPALTADISEQGALSPNGSCNTFSSKAEGYVRSEGVVALYVKSLQDALRDGNPIRAVITGTAANSDGKSAAFSVPSADAQEELIRHTYRIAGIADISKTGFFECHGTGTPVGDPIEAQAIARVFGTTGGIHIGSIKPNLGHGEGASGLTAVIKAVLALEHRTIPPNIKSLPRSEKIPFEEAQLTVPTEATPWPQGRHERISVNSFGVGGSNAHLIIDSAASFVLHPDGNAKADEAAPSTSETLNPPQILVYSANSTQSLKDMTAQYRKYLVNMPDDVSLSNVAYTLANRREQLPLRTFTISSKDNPGLPSPTPPTSSKTPVLVMLFTGQGAQWPQMARELFGANQVFRDTIRSLDHHLQELGPLSPTWRIEKELLKIPRKSRVNDAEFSQPLCTALQISLIDTLASLGIKPAAVVGHSSGEIAAAYAAGGLSAKEAILVSYLRGIASKTPTNCGPGCMTAVGLSWAEAEHFLIPGVVIACDNSPRNVTLSGDAEEMQVVVAAIKKAIPSVLATTLKVDKAYHSHHMATVGGTYHGAMTESGVVGMVATIPFFSSLTGKQLDNEGSGASTFNPKYWQDNLESPVLFHSAVSCILEAPILAGSSAVFLEIGPHPALSGPLRQILTSKFSSAIHIPTLLRRQNSLEGFLTAIGRLWALNIDVDFRGLWPQGLCVPSLPRYPWNHQRRYWLESRVSREWRFSEHPYHDLLGVRVPEGSGIEPVWRNLLHLSSTPWLRDHRIRGDIVYPFAAYVAMAAEGVRQITGVQEGVQLRRVMVSTALVLREGAPTELVTNFRRHRLTDLQDSSWWEFTVTCHNGHAWTKHCSGQICASSQSSLGDAKCFDITSMPHKVHIPQWYERGRRGGAEYGPHFTALEEMRTSVNGREGLGMATTRNNWHGDEANYHLHPVILDTYLQLVCSAAHHGMRPGYQQLIPASIESLSLARSAADELMMLTSCKPWKNGVIGAGSCSAKSSSTMILEASGVVAYPLAESDIDEGVSSLTTSRAEWVPHVDFQDPEQLIKSPRDDEVTHLTDLTLLAQLAMSLSKRALSSEDVAIKARHMHLYKAWLDQEAPSSLENVDTAELTNRINDLVSVLLKTHVAPAAVAILQVQSNVASIAAGGLAGVDVLTTNGILEDFQTLINEYDAAAFFRSLAYTKPNLRILELGVGRNAMTAELWKDMTHPSGQALYSKYVYTNASPSILTALKQRFKEVPNMHFHTLDIRNDPLDQEFQETDFDLIIASDVFNTVPSLSRSLGYVRKLLAENGRLLIQEAREGLLWTKYVLGTLPIWWCGMGDNRPDEPYVSIARWEQELAAAKLQNLKVATRNSPYTSPLTTVVVAKPQPERILSKMITLLCNSNESKRGALIASELEAQGFQVSRCTLDNVPSEGQDTLVILDEDQSYFDNMSTIAFERLKRFVCALSNTTGILWVTKPVQTHCPDPKYAPVIGFARTIRSELAIDFATCETNDLDSVTGLHSLIDVFCKFRERGEVQPSPDFEYVITERMIRVNRIFPFSLNDEAPVPAPSCEGVLRMGRPGRLDSLHWAAQPTVDPREDQVEVAIYAVGLNFKDVLLATGIIELNGVEMAFGSEAAGVVLRVGPQVHNLAIGDRVVILSPNTFCSLITITEKLCEKLPDEISFEDGVSMPLVFATAIHSLIEVAHLEPGQSVLIHSGCGGVGHAAIQVARMLGAEIYTTVSTEQKADYLVKRFDIPRSNIFQSRDTSFVGDLMRQTSTRGVDVALNSLSGELLHATWHCLAKYGRMVEIGKRDLVEFGKLDMDVFLANRSYCCVALDQLSLDKPEATRRLLQTMMKYCQQGLVAPVPLAQVFSASAIQEAFQYMQKGNHIGKIIISVRERDGRPKMGMCTDTGAIHPNLRPAPIPSPRAGRHQSPAASSAGHVHAMASYLIVGGLGGLGRSIATWMVQHGARRLIFLSRSAGSTADEGDFVRMLEGMGCTVEMVRGSVTNLVDVQRAIDQATPTMPLRGIVQMSMVLRDQAFSRMTMEDWTAATEPKMAGTWHLHHATTTGAQPLKLDFFLLFSSLSGIFGQPGQANYAAANTFLDAFVLYRTGLGLPCTAIDLGAVQGVGYLFGNKDTLRKLQGSGWHAVTEEELLEAFSAAISTAQPQPSKETRTDTIADPRKMLLGTSPTVPLSSPDSSVRLRHDARLAVYQNMHSGVNEPGQTLGKEVGSLQTLLNTIKTNVSVLRVATTATLLAREIAKKLFALLLKEDQEPDITAGLVELGLDSMVAVEMRAWWKTVFGLDISILDMMAMGTPEALGKRASNELADIYGV</sequence>
<evidence type="ECO:0000256" key="6">
    <source>
        <dbReference type="ARBA" id="ARBA00023268"/>
    </source>
</evidence>
<dbReference type="PROSITE" id="PS52019">
    <property type="entry name" value="PKS_MFAS_DH"/>
    <property type="match status" value="1"/>
</dbReference>
<keyword evidence="13" id="KW-1185">Reference proteome</keyword>
<dbReference type="PANTHER" id="PTHR43775:SF28">
    <property type="entry name" value="SYNTHASE, PUTATIVE-RELATED"/>
    <property type="match status" value="1"/>
</dbReference>
<dbReference type="InterPro" id="IPR050091">
    <property type="entry name" value="PKS_NRPS_Biosynth_Enz"/>
</dbReference>
<feature type="active site" description="Proton acceptor; for dehydratase activity" evidence="8">
    <location>
        <position position="965"/>
    </location>
</feature>
<keyword evidence="2" id="KW-0597">Phosphoprotein</keyword>
<keyword evidence="4" id="KW-0521">NADP</keyword>
<evidence type="ECO:0000256" key="7">
    <source>
        <dbReference type="ARBA" id="ARBA00023315"/>
    </source>
</evidence>
<dbReference type="InterPro" id="IPR020843">
    <property type="entry name" value="ER"/>
</dbReference>
<dbReference type="InterPro" id="IPR057326">
    <property type="entry name" value="KR_dom"/>
</dbReference>
<evidence type="ECO:0000256" key="1">
    <source>
        <dbReference type="ARBA" id="ARBA00022450"/>
    </source>
</evidence>
<evidence type="ECO:0000313" key="13">
    <source>
        <dbReference type="Proteomes" id="UP000701801"/>
    </source>
</evidence>
<keyword evidence="6" id="KW-0511">Multifunctional enzyme</keyword>
<evidence type="ECO:0000259" key="9">
    <source>
        <dbReference type="PROSITE" id="PS50075"/>
    </source>
</evidence>
<dbReference type="PANTHER" id="PTHR43775">
    <property type="entry name" value="FATTY ACID SYNTHASE"/>
    <property type="match status" value="1"/>
</dbReference>
<dbReference type="Pfam" id="PF21089">
    <property type="entry name" value="PKS_DH_N"/>
    <property type="match status" value="1"/>
</dbReference>
<dbReference type="Pfam" id="PF08240">
    <property type="entry name" value="ADH_N"/>
    <property type="match status" value="1"/>
</dbReference>
<dbReference type="GO" id="GO:0016491">
    <property type="term" value="F:oxidoreductase activity"/>
    <property type="evidence" value="ECO:0007669"/>
    <property type="project" value="UniProtKB-KW"/>
</dbReference>
<keyword evidence="3" id="KW-0808">Transferase</keyword>
<dbReference type="InterPro" id="IPR020841">
    <property type="entry name" value="PKS_Beta-ketoAc_synthase_dom"/>
</dbReference>
<dbReference type="InterPro" id="IPR049900">
    <property type="entry name" value="PKS_mFAS_DH"/>
</dbReference>
<dbReference type="GO" id="GO:0006633">
    <property type="term" value="P:fatty acid biosynthetic process"/>
    <property type="evidence" value="ECO:0007669"/>
    <property type="project" value="TreeGrafter"/>
</dbReference>
<evidence type="ECO:0000259" key="11">
    <source>
        <dbReference type="PROSITE" id="PS52019"/>
    </source>
</evidence>
<dbReference type="SMART" id="SM00825">
    <property type="entry name" value="PKS_KS"/>
    <property type="match status" value="1"/>
</dbReference>
<dbReference type="FunFam" id="3.40.50.720:FF:000209">
    <property type="entry name" value="Polyketide synthase Pks12"/>
    <property type="match status" value="1"/>
</dbReference>
<evidence type="ECO:0000256" key="8">
    <source>
        <dbReference type="PROSITE-ProRule" id="PRU01363"/>
    </source>
</evidence>
<dbReference type="InterPro" id="IPR001227">
    <property type="entry name" value="Ac_transferase_dom_sf"/>
</dbReference>
<organism evidence="12 13">
    <name type="scientific">Hymenoscyphus albidus</name>
    <dbReference type="NCBI Taxonomy" id="595503"/>
    <lineage>
        <taxon>Eukaryota</taxon>
        <taxon>Fungi</taxon>
        <taxon>Dikarya</taxon>
        <taxon>Ascomycota</taxon>
        <taxon>Pezizomycotina</taxon>
        <taxon>Leotiomycetes</taxon>
        <taxon>Helotiales</taxon>
        <taxon>Helotiaceae</taxon>
        <taxon>Hymenoscyphus</taxon>
    </lineage>
</organism>
<feature type="active site" description="Proton donor; for dehydratase activity" evidence="8">
    <location>
        <position position="1138"/>
    </location>
</feature>
<dbReference type="Pfam" id="PF16197">
    <property type="entry name" value="KAsynt_C_assoc"/>
    <property type="match status" value="1"/>
</dbReference>
<dbReference type="Proteomes" id="UP000701801">
    <property type="component" value="Unassembled WGS sequence"/>
</dbReference>